<dbReference type="Proteomes" id="UP001595848">
    <property type="component" value="Unassembled WGS sequence"/>
</dbReference>
<dbReference type="EC" id="3.2.2.4" evidence="1"/>
<keyword evidence="4" id="KW-0326">Glycosidase</keyword>
<proteinExistence type="inferred from homology"/>
<dbReference type="PANTHER" id="PTHR43691">
    <property type="entry name" value="URIDINE PHOSPHORYLASE"/>
    <property type="match status" value="1"/>
</dbReference>
<dbReference type="InterPro" id="IPR047039">
    <property type="entry name" value="AMN_phosphorylase"/>
</dbReference>
<protein>
    <recommendedName>
        <fullName evidence="1">AMP nucleosidase</fullName>
        <ecNumber evidence="1">3.2.2.4</ecNumber>
    </recommendedName>
</protein>
<evidence type="ECO:0000313" key="4">
    <source>
        <dbReference type="EMBL" id="MFC4201168.1"/>
    </source>
</evidence>
<evidence type="ECO:0000313" key="5">
    <source>
        <dbReference type="Proteomes" id="UP001595848"/>
    </source>
</evidence>
<comment type="function">
    <text evidence="1">Catalyzes the hydrolysis of the N-glycosidic bond of AMP to form adenine and ribose 5-phosphate. Involved in regulation of AMP concentrations.</text>
</comment>
<keyword evidence="1 4" id="KW-0378">Hydrolase</keyword>
<sequence>MYDSFSYDSPPLLPELIPFAGFSDAAQAVQRLVEIYQRNTAFIRKAFDDYVAGRLPTGQRVRAYYPAIRIKVRTYQGVDSRLSYGHVVEPGTYMTTVTQPELYADYLKEQIGLLLRNHGVPVEIGESSMPIPLHFSFTDGKYVEATYSDAHGDALRDHFDVPDLAVTDDAIVNGTWQPRPGEPMPLAPFTAPRVDYSLHRLQHYTATAPQHFQNFVLFTNYQFYVDAFCQWARETLAQGEGGYLALVEPGNVVTPRGADAERSGQDPARVPQMPSYHLVRENHSGITLINIGVGPSNAKTITDHVAVLRPSAWLMLGHCAGLRTTQRLGDYVLAHGYVREDHVLDADLPTWVPVPPLAEIQVALEQAVAEIAGLSGWDLKRIMRTGTVATIDNRNWELRDHHEPIQRLSQSRAIALDMESATIAANGFRFRVPYGTLLCVSDKPLHGELKLPGMASDFYRTQVGQHLHIGIRALELLRNMPRERLHSRKLRSFIETAFK</sequence>
<feature type="domain" description="Nucleoside phosphorylase" evidence="2">
    <location>
        <begin position="284"/>
        <end position="446"/>
    </location>
</feature>
<organism evidence="4 5">
    <name type="scientific">Candidimonas humi</name>
    <dbReference type="NCBI Taxonomy" id="683355"/>
    <lineage>
        <taxon>Bacteria</taxon>
        <taxon>Pseudomonadati</taxon>
        <taxon>Pseudomonadota</taxon>
        <taxon>Betaproteobacteria</taxon>
        <taxon>Burkholderiales</taxon>
        <taxon>Alcaligenaceae</taxon>
        <taxon>Candidimonas</taxon>
    </lineage>
</organism>
<evidence type="ECO:0000256" key="1">
    <source>
        <dbReference type="HAMAP-Rule" id="MF_01932"/>
    </source>
</evidence>
<feature type="domain" description="AMP nucleoside phosphorylase N-terminal" evidence="3">
    <location>
        <begin position="27"/>
        <end position="183"/>
    </location>
</feature>
<dbReference type="InterPro" id="IPR000845">
    <property type="entry name" value="Nucleoside_phosphorylase_d"/>
</dbReference>
<dbReference type="EMBL" id="JBHSBV010000003">
    <property type="protein sequence ID" value="MFC4201168.1"/>
    <property type="molecule type" value="Genomic_DNA"/>
</dbReference>
<dbReference type="NCBIfam" id="NF006142">
    <property type="entry name" value="PRK08292.1"/>
    <property type="match status" value="1"/>
</dbReference>
<dbReference type="Pfam" id="PF10423">
    <property type="entry name" value="AMNp_N"/>
    <property type="match status" value="1"/>
</dbReference>
<dbReference type="InterPro" id="IPR018953">
    <property type="entry name" value="AMP_nucleoside_Pase_N"/>
</dbReference>
<dbReference type="GO" id="GO:0008714">
    <property type="term" value="F:AMP nucleosidase activity"/>
    <property type="evidence" value="ECO:0007669"/>
    <property type="project" value="UniProtKB-EC"/>
</dbReference>
<comment type="caution">
    <text evidence="4">The sequence shown here is derived from an EMBL/GenBank/DDBJ whole genome shotgun (WGS) entry which is preliminary data.</text>
</comment>
<reference evidence="5" key="1">
    <citation type="journal article" date="2019" name="Int. J. Syst. Evol. Microbiol.">
        <title>The Global Catalogue of Microorganisms (GCM) 10K type strain sequencing project: providing services to taxonomists for standard genome sequencing and annotation.</title>
        <authorList>
            <consortium name="The Broad Institute Genomics Platform"/>
            <consortium name="The Broad Institute Genome Sequencing Center for Infectious Disease"/>
            <person name="Wu L."/>
            <person name="Ma J."/>
        </authorList>
    </citation>
    <scope>NUCLEOTIDE SEQUENCE [LARGE SCALE GENOMIC DNA]</scope>
    <source>
        <strain evidence="5">LMG 24813</strain>
    </source>
</reference>
<dbReference type="RefSeq" id="WP_217963491.1">
    <property type="nucleotide sequence ID" value="NZ_JAHTBN010000002.1"/>
</dbReference>
<name>A0ABV8NZD6_9BURK</name>
<gene>
    <name evidence="1" type="primary">amn</name>
    <name evidence="4" type="ORF">ACFOY1_09405</name>
</gene>
<evidence type="ECO:0000259" key="2">
    <source>
        <dbReference type="Pfam" id="PF01048"/>
    </source>
</evidence>
<dbReference type="Pfam" id="PF01048">
    <property type="entry name" value="PNP_UDP_1"/>
    <property type="match status" value="1"/>
</dbReference>
<dbReference type="CDD" id="cd17762">
    <property type="entry name" value="AMN"/>
    <property type="match status" value="1"/>
</dbReference>
<evidence type="ECO:0000259" key="3">
    <source>
        <dbReference type="Pfam" id="PF10423"/>
    </source>
</evidence>
<dbReference type="InterPro" id="IPR011271">
    <property type="entry name" value="AMP_nucleosidase"/>
</dbReference>
<comment type="similarity">
    <text evidence="1">Belongs to the AMP nucleosidase family.</text>
</comment>
<dbReference type="HAMAP" id="MF_01932">
    <property type="entry name" value="AMP_nucleosidase"/>
    <property type="match status" value="1"/>
</dbReference>
<dbReference type="NCBIfam" id="TIGR01717">
    <property type="entry name" value="AMP-nucleosdse"/>
    <property type="match status" value="1"/>
</dbReference>
<accession>A0ABV8NZD6</accession>
<keyword evidence="5" id="KW-1185">Reference proteome</keyword>
<dbReference type="PANTHER" id="PTHR43691:SF6">
    <property type="entry name" value="AMP NUCLEOSIDASE"/>
    <property type="match status" value="1"/>
</dbReference>
<comment type="catalytic activity">
    <reaction evidence="1">
        <text>AMP + H2O = D-ribose 5-phosphate + adenine</text>
        <dbReference type="Rhea" id="RHEA:20129"/>
        <dbReference type="ChEBI" id="CHEBI:15377"/>
        <dbReference type="ChEBI" id="CHEBI:16708"/>
        <dbReference type="ChEBI" id="CHEBI:78346"/>
        <dbReference type="ChEBI" id="CHEBI:456215"/>
        <dbReference type="EC" id="3.2.2.4"/>
    </reaction>
</comment>